<protein>
    <submittedName>
        <fullName evidence="1">Uncharacterized protein</fullName>
    </submittedName>
</protein>
<organism evidence="1 2">
    <name type="scientific">Calycomorphotria hydatis</name>
    <dbReference type="NCBI Taxonomy" id="2528027"/>
    <lineage>
        <taxon>Bacteria</taxon>
        <taxon>Pseudomonadati</taxon>
        <taxon>Planctomycetota</taxon>
        <taxon>Planctomycetia</taxon>
        <taxon>Planctomycetales</taxon>
        <taxon>Planctomycetaceae</taxon>
        <taxon>Calycomorphotria</taxon>
    </lineage>
</organism>
<proteinExistence type="predicted"/>
<dbReference type="PROSITE" id="PS51257">
    <property type="entry name" value="PROKAR_LIPOPROTEIN"/>
    <property type="match status" value="1"/>
</dbReference>
<dbReference type="AlphaFoldDB" id="A0A517T7L3"/>
<dbReference type="RefSeq" id="WP_145261465.1">
    <property type="nucleotide sequence ID" value="NZ_CP036316.1"/>
</dbReference>
<sequence length="107" mass="11794">MMKYLFLLFFGIALGVGGCYAAYNLHVVRTSDEHICLWKQSPELSIVYVDVREWNARDWADHPSLTKAMVDAGYGDLVIKEASGGVLGDLFRLGGAALGVEQEATRQ</sequence>
<gene>
    <name evidence="1" type="ORF">V22_15980</name>
</gene>
<reference evidence="1 2" key="1">
    <citation type="submission" date="2019-02" db="EMBL/GenBank/DDBJ databases">
        <title>Deep-cultivation of Planctomycetes and their phenomic and genomic characterization uncovers novel biology.</title>
        <authorList>
            <person name="Wiegand S."/>
            <person name="Jogler M."/>
            <person name="Boedeker C."/>
            <person name="Pinto D."/>
            <person name="Vollmers J."/>
            <person name="Rivas-Marin E."/>
            <person name="Kohn T."/>
            <person name="Peeters S.H."/>
            <person name="Heuer A."/>
            <person name="Rast P."/>
            <person name="Oberbeckmann S."/>
            <person name="Bunk B."/>
            <person name="Jeske O."/>
            <person name="Meyerdierks A."/>
            <person name="Storesund J.E."/>
            <person name="Kallscheuer N."/>
            <person name="Luecker S."/>
            <person name="Lage O.M."/>
            <person name="Pohl T."/>
            <person name="Merkel B.J."/>
            <person name="Hornburger P."/>
            <person name="Mueller R.-W."/>
            <person name="Bruemmer F."/>
            <person name="Labrenz M."/>
            <person name="Spormann A.M."/>
            <person name="Op den Camp H."/>
            <person name="Overmann J."/>
            <person name="Amann R."/>
            <person name="Jetten M.S.M."/>
            <person name="Mascher T."/>
            <person name="Medema M.H."/>
            <person name="Devos D.P."/>
            <person name="Kaster A.-K."/>
            <person name="Ovreas L."/>
            <person name="Rohde M."/>
            <person name="Galperin M.Y."/>
            <person name="Jogler C."/>
        </authorList>
    </citation>
    <scope>NUCLEOTIDE SEQUENCE [LARGE SCALE GENOMIC DNA]</scope>
    <source>
        <strain evidence="1 2">V22</strain>
    </source>
</reference>
<keyword evidence="2" id="KW-1185">Reference proteome</keyword>
<evidence type="ECO:0000313" key="1">
    <source>
        <dbReference type="EMBL" id="QDT64364.1"/>
    </source>
</evidence>
<evidence type="ECO:0000313" key="2">
    <source>
        <dbReference type="Proteomes" id="UP000319976"/>
    </source>
</evidence>
<dbReference type="Proteomes" id="UP000319976">
    <property type="component" value="Chromosome"/>
</dbReference>
<name>A0A517T7L3_9PLAN</name>
<dbReference type="KEGG" id="chya:V22_15980"/>
<accession>A0A517T7L3</accession>
<dbReference type="OrthoDB" id="214626at2"/>
<dbReference type="EMBL" id="CP036316">
    <property type="protein sequence ID" value="QDT64364.1"/>
    <property type="molecule type" value="Genomic_DNA"/>
</dbReference>